<name>A0A1S2VPB1_9BACT</name>
<dbReference type="PROSITE" id="PS00101">
    <property type="entry name" value="HEXAPEP_TRANSFERASES"/>
    <property type="match status" value="1"/>
</dbReference>
<dbReference type="CDD" id="cd03357">
    <property type="entry name" value="LbH_MAT_GAT"/>
    <property type="match status" value="1"/>
</dbReference>
<proteinExistence type="inferred from homology"/>
<dbReference type="InterPro" id="IPR011004">
    <property type="entry name" value="Trimer_LpxA-like_sf"/>
</dbReference>
<dbReference type="GO" id="GO:0008374">
    <property type="term" value="F:O-acyltransferase activity"/>
    <property type="evidence" value="ECO:0007669"/>
    <property type="project" value="TreeGrafter"/>
</dbReference>
<keyword evidence="2 5" id="KW-0808">Transferase</keyword>
<dbReference type="OrthoDB" id="9812571at2"/>
<evidence type="ECO:0000313" key="5">
    <source>
        <dbReference type="EMBL" id="OIN60240.1"/>
    </source>
</evidence>
<dbReference type="AlphaFoldDB" id="A0A1S2VPB1"/>
<evidence type="ECO:0000313" key="6">
    <source>
        <dbReference type="Proteomes" id="UP000181790"/>
    </source>
</evidence>
<comment type="similarity">
    <text evidence="1">Belongs to the transferase hexapeptide repeat family.</text>
</comment>
<evidence type="ECO:0000256" key="1">
    <source>
        <dbReference type="ARBA" id="ARBA00007274"/>
    </source>
</evidence>
<evidence type="ECO:0000256" key="3">
    <source>
        <dbReference type="ARBA" id="ARBA00022737"/>
    </source>
</evidence>
<keyword evidence="4" id="KW-0012">Acyltransferase</keyword>
<gene>
    <name evidence="5" type="ORF">BLX24_05235</name>
</gene>
<dbReference type="InterPro" id="IPR051159">
    <property type="entry name" value="Hexapeptide_acetyltransf"/>
</dbReference>
<comment type="caution">
    <text evidence="5">The sequence shown here is derived from an EMBL/GenBank/DDBJ whole genome shotgun (WGS) entry which is preliminary data.</text>
</comment>
<dbReference type="InterPro" id="IPR018357">
    <property type="entry name" value="Hexapep_transf_CS"/>
</dbReference>
<evidence type="ECO:0000256" key="2">
    <source>
        <dbReference type="ARBA" id="ARBA00022679"/>
    </source>
</evidence>
<sequence length="189" mass="20188">MKKSIFDRMQAGETIPFDDPEYPALMEAVSQTMKLSVALNNATDSDEARRLLGEITGSPIDGTTTVFTPFHTNLGRFIRFGKNVFVNHDCTFLDLGGITIDDGVMIAPKASLITETHPVEPAQRNALILKPIHIRRNAWIGAAATILPGVTVGENSVVAAGAVVTQDVPDNTVVAGVPAKVIKALIPET</sequence>
<accession>A0A1S2VPB1</accession>
<reference evidence="5 6" key="1">
    <citation type="submission" date="2016-10" db="EMBL/GenBank/DDBJ databases">
        <title>Arsenicibacter rosenii gen. nov., sp. nov., an efficient arsenic-methylating bacterium isolated from an arsenic-contaminated paddy soil.</title>
        <authorList>
            <person name="Huang K."/>
        </authorList>
    </citation>
    <scope>NUCLEOTIDE SEQUENCE [LARGE SCALE GENOMIC DNA]</scope>
    <source>
        <strain evidence="5 6">SM-1</strain>
    </source>
</reference>
<dbReference type="PANTHER" id="PTHR23416:SF23">
    <property type="entry name" value="ACETYLTRANSFERASE C18B11.09C-RELATED"/>
    <property type="match status" value="1"/>
</dbReference>
<dbReference type="InterPro" id="IPR001451">
    <property type="entry name" value="Hexapep"/>
</dbReference>
<dbReference type="Pfam" id="PF00132">
    <property type="entry name" value="Hexapep"/>
    <property type="match status" value="1"/>
</dbReference>
<dbReference type="Gene3D" id="2.160.10.10">
    <property type="entry name" value="Hexapeptide repeat proteins"/>
    <property type="match status" value="1"/>
</dbReference>
<keyword evidence="6" id="KW-1185">Reference proteome</keyword>
<keyword evidence="3" id="KW-0677">Repeat</keyword>
<dbReference type="EMBL" id="MORL01000002">
    <property type="protein sequence ID" value="OIN60240.1"/>
    <property type="molecule type" value="Genomic_DNA"/>
</dbReference>
<dbReference type="Proteomes" id="UP000181790">
    <property type="component" value="Unassembled WGS sequence"/>
</dbReference>
<dbReference type="RefSeq" id="WP_071502036.1">
    <property type="nucleotide sequence ID" value="NZ_MORL01000002.1"/>
</dbReference>
<dbReference type="PANTHER" id="PTHR23416">
    <property type="entry name" value="SIALIC ACID SYNTHASE-RELATED"/>
    <property type="match status" value="1"/>
</dbReference>
<organism evidence="5 6">
    <name type="scientific">Arsenicibacter rosenii</name>
    <dbReference type="NCBI Taxonomy" id="1750698"/>
    <lineage>
        <taxon>Bacteria</taxon>
        <taxon>Pseudomonadati</taxon>
        <taxon>Bacteroidota</taxon>
        <taxon>Cytophagia</taxon>
        <taxon>Cytophagales</taxon>
        <taxon>Spirosomataceae</taxon>
        <taxon>Arsenicibacter</taxon>
    </lineage>
</organism>
<evidence type="ECO:0000256" key="4">
    <source>
        <dbReference type="ARBA" id="ARBA00023315"/>
    </source>
</evidence>
<protein>
    <submittedName>
        <fullName evidence="5">Acetyltransferase</fullName>
    </submittedName>
</protein>
<dbReference type="SUPFAM" id="SSF51161">
    <property type="entry name" value="Trimeric LpxA-like enzymes"/>
    <property type="match status" value="1"/>
</dbReference>